<protein>
    <recommendedName>
        <fullName evidence="1">DUF6699 domain-containing protein</fullName>
    </recommendedName>
</protein>
<feature type="domain" description="DUF6699" evidence="1">
    <location>
        <begin position="65"/>
        <end position="194"/>
    </location>
</feature>
<keyword evidence="3" id="KW-1185">Reference proteome</keyword>
<name>A0A5C3Q4A7_9AGAR</name>
<dbReference type="STRING" id="1884261.A0A5C3Q4A7"/>
<dbReference type="EMBL" id="ML178853">
    <property type="protein sequence ID" value="TFK96925.1"/>
    <property type="molecule type" value="Genomic_DNA"/>
</dbReference>
<evidence type="ECO:0000313" key="2">
    <source>
        <dbReference type="EMBL" id="TFK96925.1"/>
    </source>
</evidence>
<reference evidence="2 3" key="1">
    <citation type="journal article" date="2019" name="Nat. Ecol. Evol.">
        <title>Megaphylogeny resolves global patterns of mushroom evolution.</title>
        <authorList>
            <person name="Varga T."/>
            <person name="Krizsan K."/>
            <person name="Foldi C."/>
            <person name="Dima B."/>
            <person name="Sanchez-Garcia M."/>
            <person name="Sanchez-Ramirez S."/>
            <person name="Szollosi G.J."/>
            <person name="Szarkandi J.G."/>
            <person name="Papp V."/>
            <person name="Albert L."/>
            <person name="Andreopoulos W."/>
            <person name="Angelini C."/>
            <person name="Antonin V."/>
            <person name="Barry K.W."/>
            <person name="Bougher N.L."/>
            <person name="Buchanan P."/>
            <person name="Buyck B."/>
            <person name="Bense V."/>
            <person name="Catcheside P."/>
            <person name="Chovatia M."/>
            <person name="Cooper J."/>
            <person name="Damon W."/>
            <person name="Desjardin D."/>
            <person name="Finy P."/>
            <person name="Geml J."/>
            <person name="Haridas S."/>
            <person name="Hughes K."/>
            <person name="Justo A."/>
            <person name="Karasinski D."/>
            <person name="Kautmanova I."/>
            <person name="Kiss B."/>
            <person name="Kocsube S."/>
            <person name="Kotiranta H."/>
            <person name="LaButti K.M."/>
            <person name="Lechner B.E."/>
            <person name="Liimatainen K."/>
            <person name="Lipzen A."/>
            <person name="Lukacs Z."/>
            <person name="Mihaltcheva S."/>
            <person name="Morgado L.N."/>
            <person name="Niskanen T."/>
            <person name="Noordeloos M.E."/>
            <person name="Ohm R.A."/>
            <person name="Ortiz-Santana B."/>
            <person name="Ovrebo C."/>
            <person name="Racz N."/>
            <person name="Riley R."/>
            <person name="Savchenko A."/>
            <person name="Shiryaev A."/>
            <person name="Soop K."/>
            <person name="Spirin V."/>
            <person name="Szebenyi C."/>
            <person name="Tomsovsky M."/>
            <person name="Tulloss R.E."/>
            <person name="Uehling J."/>
            <person name="Grigoriev I.V."/>
            <person name="Vagvolgyi C."/>
            <person name="Papp T."/>
            <person name="Martin F.M."/>
            <person name="Miettinen O."/>
            <person name="Hibbett D.S."/>
            <person name="Nagy L.G."/>
        </authorList>
    </citation>
    <scope>NUCLEOTIDE SEQUENCE [LARGE SCALE GENOMIC DNA]</scope>
    <source>
        <strain evidence="2 3">CBS 309.79</strain>
    </source>
</reference>
<dbReference type="Pfam" id="PF20415">
    <property type="entry name" value="DUF6699"/>
    <property type="match status" value="1"/>
</dbReference>
<evidence type="ECO:0000259" key="1">
    <source>
        <dbReference type="Pfam" id="PF20415"/>
    </source>
</evidence>
<dbReference type="InterPro" id="IPR046522">
    <property type="entry name" value="DUF6699"/>
</dbReference>
<dbReference type="AlphaFoldDB" id="A0A5C3Q4A7"/>
<accession>A0A5C3Q4A7</accession>
<gene>
    <name evidence="2" type="ORF">BDV98DRAFT_575418</name>
</gene>
<proteinExistence type="predicted"/>
<organism evidence="2 3">
    <name type="scientific">Pterulicium gracile</name>
    <dbReference type="NCBI Taxonomy" id="1884261"/>
    <lineage>
        <taxon>Eukaryota</taxon>
        <taxon>Fungi</taxon>
        <taxon>Dikarya</taxon>
        <taxon>Basidiomycota</taxon>
        <taxon>Agaricomycotina</taxon>
        <taxon>Agaricomycetes</taxon>
        <taxon>Agaricomycetidae</taxon>
        <taxon>Agaricales</taxon>
        <taxon>Pleurotineae</taxon>
        <taxon>Pterulaceae</taxon>
        <taxon>Pterulicium</taxon>
    </lineage>
</organism>
<evidence type="ECO:0000313" key="3">
    <source>
        <dbReference type="Proteomes" id="UP000305067"/>
    </source>
</evidence>
<dbReference type="Proteomes" id="UP000305067">
    <property type="component" value="Unassembled WGS sequence"/>
</dbReference>
<dbReference type="OrthoDB" id="3144234at2759"/>
<sequence>MYPPFIAPTITSHQWAPAEFNSHGVRTSELMLHPLLQPDTHNALGDDSHAIVDLLDPTFWPGRTTGPRLERTELSAIATYPPITTMHITNDHVPTWPIVLESSASVTDGGQRRPNNTVKVGDVLLAIHTGLQERITQNDWDLLTPKQQHRVARCYLRRCAYLGRKGASEEDNRTDGVKRIDYFGNNVRFEGLSDVEWMPGGGAVLAKMKLGLDGDG</sequence>